<evidence type="ECO:0000259" key="3">
    <source>
        <dbReference type="Pfam" id="PF16899"/>
    </source>
</evidence>
<dbReference type="SUPFAM" id="SSF47954">
    <property type="entry name" value="Cyclin-like"/>
    <property type="match status" value="2"/>
</dbReference>
<accession>A0A7S1ULA3</accession>
<keyword evidence="1" id="KW-0195">Cyclin</keyword>
<dbReference type="AlphaFoldDB" id="A0A7S1ULA3"/>
<dbReference type="InterPro" id="IPR036915">
    <property type="entry name" value="Cyclin-like_sf"/>
</dbReference>
<dbReference type="CDD" id="cd20524">
    <property type="entry name" value="CYCLIN_CCNH_rpt1"/>
    <property type="match status" value="1"/>
</dbReference>
<evidence type="ECO:0000313" key="4">
    <source>
        <dbReference type="EMBL" id="CAD9271406.1"/>
    </source>
</evidence>
<dbReference type="Pfam" id="PF16899">
    <property type="entry name" value="Cyclin_C_2"/>
    <property type="match status" value="1"/>
</dbReference>
<gene>
    <name evidence="4" type="ORF">GOCE00092_LOCUS311</name>
</gene>
<dbReference type="Gene3D" id="1.10.472.10">
    <property type="entry name" value="Cyclin-like"/>
    <property type="match status" value="2"/>
</dbReference>
<proteinExistence type="predicted"/>
<dbReference type="GO" id="GO:0006357">
    <property type="term" value="P:regulation of transcription by RNA polymerase II"/>
    <property type="evidence" value="ECO:0007669"/>
    <property type="project" value="InterPro"/>
</dbReference>
<evidence type="ECO:0000256" key="1">
    <source>
        <dbReference type="ARBA" id="ARBA00023127"/>
    </source>
</evidence>
<organism evidence="4">
    <name type="scientific">Grammatophora oceanica</name>
    <dbReference type="NCBI Taxonomy" id="210454"/>
    <lineage>
        <taxon>Eukaryota</taxon>
        <taxon>Sar</taxon>
        <taxon>Stramenopiles</taxon>
        <taxon>Ochrophyta</taxon>
        <taxon>Bacillariophyta</taxon>
        <taxon>Fragilariophyceae</taxon>
        <taxon>Fragilariophycidae</taxon>
        <taxon>Rhabdonematales</taxon>
        <taxon>Grammatophoraceae</taxon>
        <taxon>Grammatophora</taxon>
    </lineage>
</organism>
<sequence length="346" mass="38652">MCDYIESSQAGKWLFQSEEQLKNCREKASKKAIAFLQSLATSSTPTKPPVLRFAFGYSEGKTESMTTDNGESGSSSMYLTANEELHLVDFYAGKLPSLIGPKAQVPRLTRDSKVAATAVLLYRRFYLSNSVMVFDPKEIMTAAAFLASKVEDAMTDIRYLEEGTKVMNAPVTQSAILASELVLLEGINFDLLCFHPFKAVLAFTQDLRQFVKTKVGRGLVQLITAQEKDRPVVGQDLKELHDASLKRLNEICILSDLPLLYSPGKVGLACMMVANERSCKTIKVDLMGYIEHRFAHYQPKELAELKAKLPEVCAMIVRLSSGEKNKLLYRSRSDRSEGYSQKTQEM</sequence>
<dbReference type="Pfam" id="PF00134">
    <property type="entry name" value="Cyclin_N"/>
    <property type="match status" value="1"/>
</dbReference>
<dbReference type="InterPro" id="IPR043198">
    <property type="entry name" value="Cyclin/Ssn8"/>
</dbReference>
<evidence type="ECO:0008006" key="5">
    <source>
        <dbReference type="Google" id="ProtNLM"/>
    </source>
</evidence>
<dbReference type="InterPro" id="IPR006671">
    <property type="entry name" value="Cyclin_N"/>
</dbReference>
<name>A0A7S1ULA3_9STRA</name>
<dbReference type="EMBL" id="HBGK01000596">
    <property type="protein sequence ID" value="CAD9271406.1"/>
    <property type="molecule type" value="Transcribed_RNA"/>
</dbReference>
<feature type="domain" description="Cyclin C-terminal" evidence="3">
    <location>
        <begin position="195"/>
        <end position="301"/>
    </location>
</feature>
<dbReference type="InterPro" id="IPR031658">
    <property type="entry name" value="Cyclin_C_2"/>
</dbReference>
<dbReference type="PANTHER" id="PTHR10026">
    <property type="entry name" value="CYCLIN"/>
    <property type="match status" value="1"/>
</dbReference>
<protein>
    <recommendedName>
        <fullName evidence="5">Cyclin-like domain-containing protein</fullName>
    </recommendedName>
</protein>
<dbReference type="GO" id="GO:0016538">
    <property type="term" value="F:cyclin-dependent protein serine/threonine kinase regulator activity"/>
    <property type="evidence" value="ECO:0007669"/>
    <property type="project" value="InterPro"/>
</dbReference>
<reference evidence="4" key="1">
    <citation type="submission" date="2021-01" db="EMBL/GenBank/DDBJ databases">
        <authorList>
            <person name="Corre E."/>
            <person name="Pelletier E."/>
            <person name="Niang G."/>
            <person name="Scheremetjew M."/>
            <person name="Finn R."/>
            <person name="Kale V."/>
            <person name="Holt S."/>
            <person name="Cochrane G."/>
            <person name="Meng A."/>
            <person name="Brown T."/>
            <person name="Cohen L."/>
        </authorList>
    </citation>
    <scope>NUCLEOTIDE SEQUENCE</scope>
    <source>
        <strain evidence="4">CCMP 410</strain>
    </source>
</reference>
<evidence type="ECO:0000259" key="2">
    <source>
        <dbReference type="Pfam" id="PF00134"/>
    </source>
</evidence>
<feature type="domain" description="Cyclin N-terminal" evidence="2">
    <location>
        <begin position="112"/>
        <end position="191"/>
    </location>
</feature>